<feature type="transmembrane region" description="Helical" evidence="11">
    <location>
        <begin position="387"/>
        <end position="404"/>
    </location>
</feature>
<evidence type="ECO:0000256" key="2">
    <source>
        <dbReference type="ARBA" id="ARBA00022448"/>
    </source>
</evidence>
<evidence type="ECO:0000256" key="7">
    <source>
        <dbReference type="ARBA" id="ARBA00022989"/>
    </source>
</evidence>
<evidence type="ECO:0000256" key="1">
    <source>
        <dbReference type="ARBA" id="ARBA00004141"/>
    </source>
</evidence>
<dbReference type="GO" id="GO:1902600">
    <property type="term" value="P:proton transmembrane transport"/>
    <property type="evidence" value="ECO:0007669"/>
    <property type="project" value="InterPro"/>
</dbReference>
<dbReference type="AlphaFoldDB" id="A0AAD7UI79"/>
<dbReference type="InterPro" id="IPR036291">
    <property type="entry name" value="NAD(P)-bd_dom_sf"/>
</dbReference>
<keyword evidence="6" id="KW-0630">Potassium</keyword>
<feature type="transmembrane region" description="Helical" evidence="11">
    <location>
        <begin position="87"/>
        <end position="109"/>
    </location>
</feature>
<dbReference type="SUPFAM" id="SSF51735">
    <property type="entry name" value="NAD(P)-binding Rossmann-fold domains"/>
    <property type="match status" value="1"/>
</dbReference>
<reference evidence="14" key="1">
    <citation type="submission" date="2023-01" db="EMBL/GenBank/DDBJ databases">
        <title>Metagenome sequencing of chrysophaentin producing Chrysophaeum taylorii.</title>
        <authorList>
            <person name="Davison J."/>
            <person name="Bewley C."/>
        </authorList>
    </citation>
    <scope>NUCLEOTIDE SEQUENCE</scope>
    <source>
        <strain evidence="14">NIES-1699</strain>
    </source>
</reference>
<dbReference type="PANTHER" id="PTHR46157">
    <property type="entry name" value="K(+) EFFLUX ANTIPORTER 3, CHLOROPLASTIC"/>
    <property type="match status" value="1"/>
</dbReference>
<feature type="transmembrane region" description="Helical" evidence="11">
    <location>
        <begin position="481"/>
        <end position="504"/>
    </location>
</feature>
<dbReference type="EMBL" id="JAQMWT010000316">
    <property type="protein sequence ID" value="KAJ8605379.1"/>
    <property type="molecule type" value="Genomic_DNA"/>
</dbReference>
<proteinExistence type="predicted"/>
<keyword evidence="4" id="KW-0633">Potassium transport</keyword>
<feature type="transmembrane region" description="Helical" evidence="11">
    <location>
        <begin position="299"/>
        <end position="320"/>
    </location>
</feature>
<dbReference type="Proteomes" id="UP001230188">
    <property type="component" value="Unassembled WGS sequence"/>
</dbReference>
<accession>A0AAD7UI79</accession>
<protein>
    <recommendedName>
        <fullName evidence="13">RCK N-terminal domain-containing protein</fullName>
    </recommendedName>
</protein>
<evidence type="ECO:0000313" key="14">
    <source>
        <dbReference type="EMBL" id="KAJ8605379.1"/>
    </source>
</evidence>
<keyword evidence="15" id="KW-1185">Reference proteome</keyword>
<feature type="chain" id="PRO_5042098840" description="RCK N-terminal domain-containing protein" evidence="12">
    <location>
        <begin position="18"/>
        <end position="806"/>
    </location>
</feature>
<dbReference type="PANTHER" id="PTHR46157:SF4">
    <property type="entry name" value="K(+) EFFLUX ANTIPORTER 3, CHLOROPLASTIC"/>
    <property type="match status" value="1"/>
</dbReference>
<feature type="signal peptide" evidence="12">
    <location>
        <begin position="1"/>
        <end position="17"/>
    </location>
</feature>
<dbReference type="Pfam" id="PF02254">
    <property type="entry name" value="TrkA_N"/>
    <property type="match status" value="1"/>
</dbReference>
<evidence type="ECO:0000256" key="5">
    <source>
        <dbReference type="ARBA" id="ARBA00022692"/>
    </source>
</evidence>
<evidence type="ECO:0000256" key="12">
    <source>
        <dbReference type="SAM" id="SignalP"/>
    </source>
</evidence>
<dbReference type="GO" id="GO:0006813">
    <property type="term" value="P:potassium ion transport"/>
    <property type="evidence" value="ECO:0007669"/>
    <property type="project" value="UniProtKB-KW"/>
</dbReference>
<evidence type="ECO:0000256" key="3">
    <source>
        <dbReference type="ARBA" id="ARBA00022449"/>
    </source>
</evidence>
<feature type="transmembrane region" description="Helical" evidence="11">
    <location>
        <begin position="340"/>
        <end position="361"/>
    </location>
</feature>
<feature type="transmembrane region" description="Helical" evidence="11">
    <location>
        <begin position="233"/>
        <end position="257"/>
    </location>
</feature>
<gene>
    <name evidence="14" type="ORF">CTAYLR_002386</name>
</gene>
<keyword evidence="2" id="KW-0813">Transport</keyword>
<sequence>MRRSASTLLVLTAVVHGFVAPAARRATTPRQQQQAQPPRRWAAAAQPQSTTTSNNNNKKKNWQQAVGKRLVDLIPKKKKKKRRTPRAGLVAAAAFSLLAFGGRAVAAQGGGPFGDVGRQVLEAGARRDSLTLLLATATVIPLAKAVGLSPILGFLLTGVALGPNGLGAVTELSATEALAEIGVVFFLFEMGLELSMERLGAMKREIFGLGLAQFVVTTLVVAKLAHFLSGGSIGAVASGLVGGALALSSSAFVLQLLRDQDELGTAHGRASLGVLLLQDLAVVPLLVVTPLLAAGGGGLAGALAVAAAKAVFAVVAVEYLGKKVLDRAFDRAARSGCQEAFLSVVFLAAIGVSAFTESLGLSETLGAFLAGVSLSETKYSYKVEADVAPFRGMLLGLFFVTVGFEIDVNLIAAKPLLVSSLAAGILALKAALLGALGLAFRLPLSSAIRSGCLLAQGGEFGFVAFGLANRLGLLGAEITKLLLTVVALSMAATPVVAGIGNAVARFLDADDRETAASKLKTTTTNATTTTTADECATLNNLAVQAVDRSTEPVVVVCGYGQLGRVVCETLDAKLQRYVVIEKDATKASIARRDGRPVYRGDLTDADTLAKFRVPDARLAVVAIDGDRAAINNVVVALRSANPDLKVVSRALDATHMRLLRRIHDNIVPLVPTLRDDSKLLTLPFGGAVLRGLGFRADDVDMLIEDKRRDILGTVYPYAPQVPAPPAEDLLAKAPAILRAEKDQDEADLEDDDAPKSLMAQCLSADANADAAENNATTTLLQIDSTPDIDRLVRQIDNKNDTAVPSL</sequence>
<evidence type="ECO:0000256" key="6">
    <source>
        <dbReference type="ARBA" id="ARBA00022958"/>
    </source>
</evidence>
<feature type="compositionally biased region" description="Low complexity" evidence="10">
    <location>
        <begin position="24"/>
        <end position="56"/>
    </location>
</feature>
<feature type="domain" description="RCK N-terminal" evidence="13">
    <location>
        <begin position="551"/>
        <end position="668"/>
    </location>
</feature>
<keyword evidence="7 11" id="KW-1133">Transmembrane helix</keyword>
<comment type="caution">
    <text evidence="14">The sequence shown here is derived from an EMBL/GenBank/DDBJ whole genome shotgun (WGS) entry which is preliminary data.</text>
</comment>
<dbReference type="GO" id="GO:0015297">
    <property type="term" value="F:antiporter activity"/>
    <property type="evidence" value="ECO:0007669"/>
    <property type="project" value="UniProtKB-KW"/>
</dbReference>
<evidence type="ECO:0000256" key="10">
    <source>
        <dbReference type="SAM" id="MobiDB-lite"/>
    </source>
</evidence>
<feature type="transmembrane region" description="Helical" evidence="11">
    <location>
        <begin position="269"/>
        <end position="293"/>
    </location>
</feature>
<feature type="transmembrane region" description="Helical" evidence="11">
    <location>
        <begin position="206"/>
        <end position="227"/>
    </location>
</feature>
<feature type="transmembrane region" description="Helical" evidence="11">
    <location>
        <begin position="446"/>
        <end position="469"/>
    </location>
</feature>
<keyword evidence="9 11" id="KW-0472">Membrane</keyword>
<name>A0AAD7UI79_9STRA</name>
<dbReference type="InterPro" id="IPR003148">
    <property type="entry name" value="RCK_N"/>
</dbReference>
<dbReference type="Gene3D" id="1.20.1530.20">
    <property type="match status" value="1"/>
</dbReference>
<evidence type="ECO:0000259" key="13">
    <source>
        <dbReference type="PROSITE" id="PS51201"/>
    </source>
</evidence>
<dbReference type="InterPro" id="IPR006153">
    <property type="entry name" value="Cation/H_exchanger_TM"/>
</dbReference>
<feature type="region of interest" description="Disordered" evidence="10">
    <location>
        <begin position="24"/>
        <end position="62"/>
    </location>
</feature>
<dbReference type="InterPro" id="IPR038770">
    <property type="entry name" value="Na+/solute_symporter_sf"/>
</dbReference>
<evidence type="ECO:0000256" key="8">
    <source>
        <dbReference type="ARBA" id="ARBA00023065"/>
    </source>
</evidence>
<keyword evidence="12" id="KW-0732">Signal</keyword>
<evidence type="ECO:0000313" key="15">
    <source>
        <dbReference type="Proteomes" id="UP001230188"/>
    </source>
</evidence>
<keyword evidence="8" id="KW-0406">Ion transport</keyword>
<organism evidence="14 15">
    <name type="scientific">Chrysophaeum taylorii</name>
    <dbReference type="NCBI Taxonomy" id="2483200"/>
    <lineage>
        <taxon>Eukaryota</taxon>
        <taxon>Sar</taxon>
        <taxon>Stramenopiles</taxon>
        <taxon>Ochrophyta</taxon>
        <taxon>Pelagophyceae</taxon>
        <taxon>Pelagomonadales</taxon>
        <taxon>Pelagomonadaceae</taxon>
        <taxon>Chrysophaeum</taxon>
    </lineage>
</organism>
<evidence type="ECO:0000256" key="9">
    <source>
        <dbReference type="ARBA" id="ARBA00023136"/>
    </source>
</evidence>
<feature type="transmembrane region" description="Helical" evidence="11">
    <location>
        <begin position="416"/>
        <end position="440"/>
    </location>
</feature>
<dbReference type="GO" id="GO:0016020">
    <property type="term" value="C:membrane"/>
    <property type="evidence" value="ECO:0007669"/>
    <property type="project" value="UniProtKB-SubCell"/>
</dbReference>
<dbReference type="Pfam" id="PF00999">
    <property type="entry name" value="Na_H_Exchanger"/>
    <property type="match status" value="1"/>
</dbReference>
<evidence type="ECO:0000256" key="11">
    <source>
        <dbReference type="SAM" id="Phobius"/>
    </source>
</evidence>
<dbReference type="PROSITE" id="PS51201">
    <property type="entry name" value="RCK_N"/>
    <property type="match status" value="1"/>
</dbReference>
<dbReference type="Gene3D" id="3.40.50.720">
    <property type="entry name" value="NAD(P)-binding Rossmann-like Domain"/>
    <property type="match status" value="1"/>
</dbReference>
<keyword evidence="5 11" id="KW-0812">Transmembrane</keyword>
<evidence type="ECO:0000256" key="4">
    <source>
        <dbReference type="ARBA" id="ARBA00022538"/>
    </source>
</evidence>
<comment type="subcellular location">
    <subcellularLocation>
        <location evidence="1">Membrane</location>
        <topology evidence="1">Multi-pass membrane protein</topology>
    </subcellularLocation>
</comment>
<feature type="transmembrane region" description="Helical" evidence="11">
    <location>
        <begin position="130"/>
        <end position="157"/>
    </location>
</feature>
<keyword evidence="3" id="KW-0050">Antiport</keyword>